<dbReference type="Proteomes" id="UP000000763">
    <property type="component" value="Chromosome 2"/>
</dbReference>
<dbReference type="AlphaFoldDB" id="Q6YTI0"/>
<reference evidence="2" key="2">
    <citation type="journal article" date="2008" name="Nucleic Acids Res.">
        <title>The rice annotation project database (RAP-DB): 2008 update.</title>
        <authorList>
            <consortium name="The rice annotation project (RAP)"/>
        </authorList>
    </citation>
    <scope>GENOME REANNOTATION</scope>
    <source>
        <strain evidence="2">cv. Nipponbare</strain>
    </source>
</reference>
<evidence type="ECO:0000313" key="1">
    <source>
        <dbReference type="EMBL" id="BAD17757.1"/>
    </source>
</evidence>
<proteinExistence type="predicted"/>
<accession>Q6YTI0</accession>
<name>Q6YTI0_ORYSJ</name>
<reference evidence="2" key="1">
    <citation type="journal article" date="2005" name="Nature">
        <title>The map-based sequence of the rice genome.</title>
        <authorList>
            <consortium name="International rice genome sequencing project (IRGSP)"/>
            <person name="Matsumoto T."/>
            <person name="Wu J."/>
            <person name="Kanamori H."/>
            <person name="Katayose Y."/>
            <person name="Fujisawa M."/>
            <person name="Namiki N."/>
            <person name="Mizuno H."/>
            <person name="Yamamoto K."/>
            <person name="Antonio B.A."/>
            <person name="Baba T."/>
            <person name="Sakata K."/>
            <person name="Nagamura Y."/>
            <person name="Aoki H."/>
            <person name="Arikawa K."/>
            <person name="Arita K."/>
            <person name="Bito T."/>
            <person name="Chiden Y."/>
            <person name="Fujitsuka N."/>
            <person name="Fukunaka R."/>
            <person name="Hamada M."/>
            <person name="Harada C."/>
            <person name="Hayashi A."/>
            <person name="Hijishita S."/>
            <person name="Honda M."/>
            <person name="Hosokawa S."/>
            <person name="Ichikawa Y."/>
            <person name="Idonuma A."/>
            <person name="Iijima M."/>
            <person name="Ikeda M."/>
            <person name="Ikeno M."/>
            <person name="Ito K."/>
            <person name="Ito S."/>
            <person name="Ito T."/>
            <person name="Ito Y."/>
            <person name="Ito Y."/>
            <person name="Iwabuchi A."/>
            <person name="Kamiya K."/>
            <person name="Karasawa W."/>
            <person name="Kurita K."/>
            <person name="Katagiri S."/>
            <person name="Kikuta A."/>
            <person name="Kobayashi H."/>
            <person name="Kobayashi N."/>
            <person name="Machita K."/>
            <person name="Maehara T."/>
            <person name="Masukawa M."/>
            <person name="Mizubayashi T."/>
            <person name="Mukai Y."/>
            <person name="Nagasaki H."/>
            <person name="Nagata Y."/>
            <person name="Naito S."/>
            <person name="Nakashima M."/>
            <person name="Nakama Y."/>
            <person name="Nakamichi Y."/>
            <person name="Nakamura M."/>
            <person name="Meguro A."/>
            <person name="Negishi M."/>
            <person name="Ohta I."/>
            <person name="Ohta T."/>
            <person name="Okamoto M."/>
            <person name="Ono N."/>
            <person name="Saji S."/>
            <person name="Sakaguchi M."/>
            <person name="Sakai K."/>
            <person name="Shibata M."/>
            <person name="Shimokawa T."/>
            <person name="Song J."/>
            <person name="Takazaki Y."/>
            <person name="Terasawa K."/>
            <person name="Tsugane M."/>
            <person name="Tsuji K."/>
            <person name="Ueda S."/>
            <person name="Waki K."/>
            <person name="Yamagata H."/>
            <person name="Yamamoto M."/>
            <person name="Yamamoto S."/>
            <person name="Yamane H."/>
            <person name="Yoshiki S."/>
            <person name="Yoshihara R."/>
            <person name="Yukawa K."/>
            <person name="Zhong H."/>
            <person name="Yano M."/>
            <person name="Yuan Q."/>
            <person name="Ouyang S."/>
            <person name="Liu J."/>
            <person name="Jones K.M."/>
            <person name="Gansberger K."/>
            <person name="Moffat K."/>
            <person name="Hill J."/>
            <person name="Bera J."/>
            <person name="Fadrosh D."/>
            <person name="Jin S."/>
            <person name="Johri S."/>
            <person name="Kim M."/>
            <person name="Overton L."/>
            <person name="Reardon M."/>
            <person name="Tsitrin T."/>
            <person name="Vuong H."/>
            <person name="Weaver B."/>
            <person name="Ciecko A."/>
            <person name="Tallon L."/>
            <person name="Jackson J."/>
            <person name="Pai G."/>
            <person name="Aken S.V."/>
            <person name="Utterback T."/>
            <person name="Reidmuller S."/>
            <person name="Feldblyum T."/>
            <person name="Hsiao J."/>
            <person name="Zismann V."/>
            <person name="Iobst S."/>
            <person name="de Vazeille A.R."/>
            <person name="Buell C.R."/>
            <person name="Ying K."/>
            <person name="Li Y."/>
            <person name="Lu T."/>
            <person name="Huang Y."/>
            <person name="Zhao Q."/>
            <person name="Feng Q."/>
            <person name="Zhang L."/>
            <person name="Zhu J."/>
            <person name="Weng Q."/>
            <person name="Mu J."/>
            <person name="Lu Y."/>
            <person name="Fan D."/>
            <person name="Liu Y."/>
            <person name="Guan J."/>
            <person name="Zhang Y."/>
            <person name="Yu S."/>
            <person name="Liu X."/>
            <person name="Zhang Y."/>
            <person name="Hong G."/>
            <person name="Han B."/>
            <person name="Choisne N."/>
            <person name="Demange N."/>
            <person name="Orjeda G."/>
            <person name="Samain S."/>
            <person name="Cattolico L."/>
            <person name="Pelletier E."/>
            <person name="Couloux A."/>
            <person name="Segurens B."/>
            <person name="Wincker P."/>
            <person name="D'Hont A."/>
            <person name="Scarpelli C."/>
            <person name="Weissenbach J."/>
            <person name="Salanoubat M."/>
            <person name="Quetier F."/>
            <person name="Yu Y."/>
            <person name="Kim H.R."/>
            <person name="Rambo T."/>
            <person name="Currie J."/>
            <person name="Collura K."/>
            <person name="Luo M."/>
            <person name="Yang T."/>
            <person name="Ammiraju J.S.S."/>
            <person name="Engler F."/>
            <person name="Soderlund C."/>
            <person name="Wing R.A."/>
            <person name="Palmer L.E."/>
            <person name="de la Bastide M."/>
            <person name="Spiegel L."/>
            <person name="Nascimento L."/>
            <person name="Zutavern T."/>
            <person name="O'Shaughnessy A."/>
            <person name="Dike S."/>
            <person name="Dedhia N."/>
            <person name="Preston R."/>
            <person name="Balija V."/>
            <person name="McCombie W.R."/>
            <person name="Chow T."/>
            <person name="Chen H."/>
            <person name="Chung M."/>
            <person name="Chen C."/>
            <person name="Shaw J."/>
            <person name="Wu H."/>
            <person name="Hsiao K."/>
            <person name="Chao Y."/>
            <person name="Chu M."/>
            <person name="Cheng C."/>
            <person name="Hour A."/>
            <person name="Lee P."/>
            <person name="Lin S."/>
            <person name="Lin Y."/>
            <person name="Liou J."/>
            <person name="Liu S."/>
            <person name="Hsing Y."/>
            <person name="Raghuvanshi S."/>
            <person name="Mohanty A."/>
            <person name="Bharti A.K."/>
            <person name="Gaur A."/>
            <person name="Gupta V."/>
            <person name="Kumar D."/>
            <person name="Ravi V."/>
            <person name="Vij S."/>
            <person name="Kapur A."/>
            <person name="Khurana P."/>
            <person name="Khurana P."/>
            <person name="Khurana J.P."/>
            <person name="Tyagi A.K."/>
            <person name="Gaikwad K."/>
            <person name="Singh A."/>
            <person name="Dalal V."/>
            <person name="Srivastava S."/>
            <person name="Dixit A."/>
            <person name="Pal A.K."/>
            <person name="Ghazi I.A."/>
            <person name="Yadav M."/>
            <person name="Pandit A."/>
            <person name="Bhargava A."/>
            <person name="Sureshbabu K."/>
            <person name="Batra K."/>
            <person name="Sharma T.R."/>
            <person name="Mohapatra T."/>
            <person name="Singh N.K."/>
            <person name="Messing J."/>
            <person name="Nelson A.B."/>
            <person name="Fuks G."/>
            <person name="Kavchok S."/>
            <person name="Keizer G."/>
            <person name="Linton E."/>
            <person name="Llaca V."/>
            <person name="Song R."/>
            <person name="Tanyolac B."/>
            <person name="Young S."/>
            <person name="Ho-Il K."/>
            <person name="Hahn J.H."/>
            <person name="Sangsakoo G."/>
            <person name="Vanavichit A."/>
            <person name="de Mattos Luiz.A.T."/>
            <person name="Zimmer P.D."/>
            <person name="Malone G."/>
            <person name="Dellagostin O."/>
            <person name="de Oliveira A.C."/>
            <person name="Bevan M."/>
            <person name="Bancroft I."/>
            <person name="Minx P."/>
            <person name="Cordum H."/>
            <person name="Wilson R."/>
            <person name="Cheng Z."/>
            <person name="Jin W."/>
            <person name="Jiang J."/>
            <person name="Leong S.A."/>
            <person name="Iwama H."/>
            <person name="Gojobori T."/>
            <person name="Itoh T."/>
            <person name="Niimura Y."/>
            <person name="Fujii Y."/>
            <person name="Habara T."/>
            <person name="Sakai H."/>
            <person name="Sato Y."/>
            <person name="Wilson G."/>
            <person name="Kumar K."/>
            <person name="McCouch S."/>
            <person name="Juretic N."/>
            <person name="Hoen D."/>
            <person name="Wright S."/>
            <person name="Bruskiewich R."/>
            <person name="Bureau T."/>
            <person name="Miyao A."/>
            <person name="Hirochika H."/>
            <person name="Nishikawa T."/>
            <person name="Kadowaki K."/>
            <person name="Sugiura M."/>
            <person name="Burr B."/>
            <person name="Sasaki T."/>
        </authorList>
    </citation>
    <scope>NUCLEOTIDE SEQUENCE [LARGE SCALE GENOMIC DNA]</scope>
    <source>
        <strain evidence="2">cv. Nipponbare</strain>
    </source>
</reference>
<dbReference type="EMBL" id="AP006068">
    <property type="protein sequence ID" value="BAD17757.1"/>
    <property type="molecule type" value="Genomic_DNA"/>
</dbReference>
<protein>
    <submittedName>
        <fullName evidence="1">Uncharacterized protein</fullName>
    </submittedName>
</protein>
<sequence length="55" mass="5482">MAAGGSGVAATAVKWDGSSSSWLLPSYLDPATPVAEEDAPVLDPDLAIPAVEVDA</sequence>
<evidence type="ECO:0000313" key="2">
    <source>
        <dbReference type="Proteomes" id="UP000000763"/>
    </source>
</evidence>
<gene>
    <name evidence="1" type="primary">P0020D05.21</name>
</gene>
<organism evidence="1 2">
    <name type="scientific">Oryza sativa subsp. japonica</name>
    <name type="common">Rice</name>
    <dbReference type="NCBI Taxonomy" id="39947"/>
    <lineage>
        <taxon>Eukaryota</taxon>
        <taxon>Viridiplantae</taxon>
        <taxon>Streptophyta</taxon>
        <taxon>Embryophyta</taxon>
        <taxon>Tracheophyta</taxon>
        <taxon>Spermatophyta</taxon>
        <taxon>Magnoliopsida</taxon>
        <taxon>Liliopsida</taxon>
        <taxon>Poales</taxon>
        <taxon>Poaceae</taxon>
        <taxon>BOP clade</taxon>
        <taxon>Oryzoideae</taxon>
        <taxon>Oryzeae</taxon>
        <taxon>Oryzinae</taxon>
        <taxon>Oryza</taxon>
        <taxon>Oryza sativa</taxon>
    </lineage>
</organism>